<evidence type="ECO:0000313" key="7">
    <source>
        <dbReference type="EMBL" id="KAB8271253.1"/>
    </source>
</evidence>
<name>A0A5N6J0X7_9EURO</name>
<keyword evidence="3" id="KW-0285">Flavoprotein</keyword>
<dbReference type="AlphaFoldDB" id="A0A5N6J0X7"/>
<dbReference type="InterPro" id="IPR016169">
    <property type="entry name" value="FAD-bd_PCMH_sub2"/>
</dbReference>
<gene>
    <name evidence="7" type="ORF">BDV30DRAFT_240712</name>
</gene>
<reference evidence="7 8" key="1">
    <citation type="submission" date="2019-04" db="EMBL/GenBank/DDBJ databases">
        <title>Fungal friends and foes A comparative genomics study of 23 Aspergillus species from section Flavi.</title>
        <authorList>
            <consortium name="DOE Joint Genome Institute"/>
            <person name="Kjaerbolling I."/>
            <person name="Vesth T.C."/>
            <person name="Frisvad J.C."/>
            <person name="Nybo J.L."/>
            <person name="Theobald S."/>
            <person name="Kildgaard S."/>
            <person name="Petersen T.I."/>
            <person name="Kuo A."/>
            <person name="Sato A."/>
            <person name="Lyhne E.K."/>
            <person name="Kogle M.E."/>
            <person name="Wiebenga A."/>
            <person name="Kun R.S."/>
            <person name="Lubbers R.J."/>
            <person name="Makela M.R."/>
            <person name="Barry K."/>
            <person name="Chovatia M."/>
            <person name="Clum A."/>
            <person name="Daum C."/>
            <person name="Haridas S."/>
            <person name="He G."/>
            <person name="LaButti K."/>
            <person name="Lipzen A."/>
            <person name="Mondo S."/>
            <person name="Pangilinan J."/>
            <person name="Riley R."/>
            <person name="Salamov A."/>
            <person name="Simmons B.A."/>
            <person name="Magnuson J.K."/>
            <person name="Henrissat B."/>
            <person name="Mortensen U.H."/>
            <person name="Larsen T.O."/>
            <person name="De vries R.P."/>
            <person name="Grigoriev I.V."/>
            <person name="Machida M."/>
            <person name="Baker S.E."/>
            <person name="Andersen M.R."/>
        </authorList>
    </citation>
    <scope>NUCLEOTIDE SEQUENCE [LARGE SCALE GENOMIC DNA]</scope>
    <source>
        <strain evidence="7 8">CBS 117635</strain>
    </source>
</reference>
<dbReference type="GO" id="GO:0071949">
    <property type="term" value="F:FAD binding"/>
    <property type="evidence" value="ECO:0007669"/>
    <property type="project" value="InterPro"/>
</dbReference>
<keyword evidence="5" id="KW-0560">Oxidoreductase</keyword>
<dbReference type="Gene3D" id="3.30.465.10">
    <property type="match status" value="1"/>
</dbReference>
<sequence length="238" mass="25008">MPLALSVDILPTRSMCQLWLTSSCINFARQTDVRLVIKNTGHDFSGKSRGAGALSIWTHNLKGIQHVPSYNASGTDWTGAAFKIGAGGEGQTVGVAGGYVLGGGNSPLSSIHGLAADQVLSMEVVLPDGRFVTASFAENTELFSALRGGGGSTFGVVTSVTIKTYPTIPVTASTFTWSTGAKSVITHDNFWAGFRAYPEKREVDPGDVLWAATAVGSEGWRVVADDGLPTENGRLCRV</sequence>
<dbReference type="Proteomes" id="UP000326289">
    <property type="component" value="Unassembled WGS sequence"/>
</dbReference>
<feature type="domain" description="FAD-binding PCMH-type" evidence="6">
    <location>
        <begin position="1"/>
        <end position="167"/>
    </location>
</feature>
<evidence type="ECO:0000256" key="2">
    <source>
        <dbReference type="ARBA" id="ARBA00005466"/>
    </source>
</evidence>
<dbReference type="InterPro" id="IPR016166">
    <property type="entry name" value="FAD-bd_PCMH"/>
</dbReference>
<dbReference type="InterPro" id="IPR006094">
    <property type="entry name" value="Oxid_FAD_bind_N"/>
</dbReference>
<comment type="cofactor">
    <cofactor evidence="1">
        <name>FAD</name>
        <dbReference type="ChEBI" id="CHEBI:57692"/>
    </cofactor>
</comment>
<dbReference type="PROSITE" id="PS51387">
    <property type="entry name" value="FAD_PCMH"/>
    <property type="match status" value="1"/>
</dbReference>
<evidence type="ECO:0000313" key="8">
    <source>
        <dbReference type="Proteomes" id="UP000326289"/>
    </source>
</evidence>
<evidence type="ECO:0000256" key="4">
    <source>
        <dbReference type="ARBA" id="ARBA00022827"/>
    </source>
</evidence>
<dbReference type="PANTHER" id="PTHR42973:SF39">
    <property type="entry name" value="FAD-BINDING PCMH-TYPE DOMAIN-CONTAINING PROTEIN"/>
    <property type="match status" value="1"/>
</dbReference>
<dbReference type="SUPFAM" id="SSF56176">
    <property type="entry name" value="FAD-binding/transporter-associated domain-like"/>
    <property type="match status" value="1"/>
</dbReference>
<dbReference type="InterPro" id="IPR036318">
    <property type="entry name" value="FAD-bd_PCMH-like_sf"/>
</dbReference>
<accession>A0A5N6J0X7</accession>
<dbReference type="PANTHER" id="PTHR42973">
    <property type="entry name" value="BINDING OXIDOREDUCTASE, PUTATIVE (AFU_ORTHOLOGUE AFUA_1G17690)-RELATED"/>
    <property type="match status" value="1"/>
</dbReference>
<keyword evidence="4" id="KW-0274">FAD</keyword>
<dbReference type="EMBL" id="ML732819">
    <property type="protein sequence ID" value="KAB8271253.1"/>
    <property type="molecule type" value="Genomic_DNA"/>
</dbReference>
<dbReference type="GO" id="GO:0016491">
    <property type="term" value="F:oxidoreductase activity"/>
    <property type="evidence" value="ECO:0007669"/>
    <property type="project" value="UniProtKB-KW"/>
</dbReference>
<evidence type="ECO:0000256" key="3">
    <source>
        <dbReference type="ARBA" id="ARBA00022630"/>
    </source>
</evidence>
<evidence type="ECO:0000256" key="5">
    <source>
        <dbReference type="ARBA" id="ARBA00023002"/>
    </source>
</evidence>
<evidence type="ECO:0000259" key="6">
    <source>
        <dbReference type="PROSITE" id="PS51387"/>
    </source>
</evidence>
<protein>
    <recommendedName>
        <fullName evidence="6">FAD-binding PCMH-type domain-containing protein</fullName>
    </recommendedName>
</protein>
<comment type="similarity">
    <text evidence="2">Belongs to the oxygen-dependent FAD-linked oxidoreductase family.</text>
</comment>
<proteinExistence type="inferred from homology"/>
<organism evidence="7 8">
    <name type="scientific">Aspergillus minisclerotigenes</name>
    <dbReference type="NCBI Taxonomy" id="656917"/>
    <lineage>
        <taxon>Eukaryota</taxon>
        <taxon>Fungi</taxon>
        <taxon>Dikarya</taxon>
        <taxon>Ascomycota</taxon>
        <taxon>Pezizomycotina</taxon>
        <taxon>Eurotiomycetes</taxon>
        <taxon>Eurotiomycetidae</taxon>
        <taxon>Eurotiales</taxon>
        <taxon>Aspergillaceae</taxon>
        <taxon>Aspergillus</taxon>
        <taxon>Aspergillus subgen. Circumdati</taxon>
    </lineage>
</organism>
<dbReference type="InterPro" id="IPR050416">
    <property type="entry name" value="FAD-linked_Oxidoreductase"/>
</dbReference>
<evidence type="ECO:0000256" key="1">
    <source>
        <dbReference type="ARBA" id="ARBA00001974"/>
    </source>
</evidence>
<dbReference type="Pfam" id="PF01565">
    <property type="entry name" value="FAD_binding_4"/>
    <property type="match status" value="1"/>
</dbReference>
<keyword evidence="8" id="KW-1185">Reference proteome</keyword>